<evidence type="ECO:0000313" key="3">
    <source>
        <dbReference type="Proteomes" id="UP001619887"/>
    </source>
</evidence>
<keyword evidence="3" id="KW-1185">Reference proteome</keyword>
<dbReference type="InterPro" id="IPR040958">
    <property type="entry name" value="SNAD1"/>
</dbReference>
<evidence type="ECO:0000256" key="1">
    <source>
        <dbReference type="SAM" id="SignalP"/>
    </source>
</evidence>
<reference evidence="2 3" key="2">
    <citation type="journal article" date="2024" name="G3 (Bethesda)">
        <title>The genome of the cryopelagic Antarctic bald notothen, Trematomus borchgrevinki.</title>
        <authorList>
            <person name="Rayamajhi N."/>
            <person name="Rivera-Colon A.G."/>
            <person name="Minhas B.F."/>
            <person name="Cheng C.C."/>
            <person name="Catchen J.M."/>
        </authorList>
    </citation>
    <scope>NUCLEOTIDE SEQUENCE [LARGE SCALE GENOMIC DNA]</scope>
    <source>
        <strain evidence="2">AGRC-2024</strain>
    </source>
</reference>
<evidence type="ECO:0000313" key="2">
    <source>
        <dbReference type="EMBL" id="KAL3066369.1"/>
    </source>
</evidence>
<protein>
    <submittedName>
        <fullName evidence="2">Uncharacterized protein</fullName>
    </submittedName>
</protein>
<reference evidence="2 3" key="1">
    <citation type="journal article" date="2022" name="G3 (Bethesda)">
        <title>Evaluating Illumina-, Nanopore-, and PacBio-based genome assembly strategies with the bald notothen, Trematomus borchgrevinki.</title>
        <authorList>
            <person name="Rayamajhi N."/>
            <person name="Cheng C.C."/>
            <person name="Catchen J.M."/>
        </authorList>
    </citation>
    <scope>NUCLEOTIDE SEQUENCE [LARGE SCALE GENOMIC DNA]</scope>
    <source>
        <strain evidence="2">AGRC-2024</strain>
    </source>
</reference>
<feature type="chain" id="PRO_5044861185" evidence="1">
    <location>
        <begin position="25"/>
        <end position="244"/>
    </location>
</feature>
<dbReference type="Pfam" id="PF18744">
    <property type="entry name" value="SNAD1"/>
    <property type="match status" value="1"/>
</dbReference>
<sequence length="244" mass="27380">MKMAGLCWISVLLAVSLSIGDCATMDLDYVTIIAKLIEDTYYYNGQQFSVAVNIPKVQKTTEELEKVILPVDWDVATPFLKAGKVYQGSNAVVAVPQERTTKFGNIYNEHAEKQVMNNLGDLANTHEGDILVLYSWMSPCGKCTEEGGDFHILDKIKELKNKGKSFALVFHTVHAWIMYNDGMKKDIPEADIKNTFRNLRKVIVDDNIFRCYYPNGGFRCVKCFQTVGASNQVTLVAACVKNEE</sequence>
<proteinExistence type="predicted"/>
<name>A0ABD2HIY3_PAGBO</name>
<gene>
    <name evidence="2" type="ORF">OYC64_016344</name>
</gene>
<organism evidence="2 3">
    <name type="scientific">Pagothenia borchgrevinki</name>
    <name type="common">Bald rockcod</name>
    <name type="synonym">Trematomus borchgrevinki</name>
    <dbReference type="NCBI Taxonomy" id="8213"/>
    <lineage>
        <taxon>Eukaryota</taxon>
        <taxon>Metazoa</taxon>
        <taxon>Chordata</taxon>
        <taxon>Craniata</taxon>
        <taxon>Vertebrata</taxon>
        <taxon>Euteleostomi</taxon>
        <taxon>Actinopterygii</taxon>
        <taxon>Neopterygii</taxon>
        <taxon>Teleostei</taxon>
        <taxon>Neoteleostei</taxon>
        <taxon>Acanthomorphata</taxon>
        <taxon>Eupercaria</taxon>
        <taxon>Perciformes</taxon>
        <taxon>Notothenioidei</taxon>
        <taxon>Nototheniidae</taxon>
        <taxon>Pagothenia</taxon>
    </lineage>
</organism>
<dbReference type="AlphaFoldDB" id="A0ABD2HIY3"/>
<accession>A0ABD2HIY3</accession>
<keyword evidence="1" id="KW-0732">Signal</keyword>
<feature type="signal peptide" evidence="1">
    <location>
        <begin position="1"/>
        <end position="24"/>
    </location>
</feature>
<dbReference type="Proteomes" id="UP001619887">
    <property type="component" value="Unassembled WGS sequence"/>
</dbReference>
<dbReference type="EMBL" id="JBIYXZ010002068">
    <property type="protein sequence ID" value="KAL3066369.1"/>
    <property type="molecule type" value="Genomic_DNA"/>
</dbReference>
<comment type="caution">
    <text evidence="2">The sequence shown here is derived from an EMBL/GenBank/DDBJ whole genome shotgun (WGS) entry which is preliminary data.</text>
</comment>